<dbReference type="GO" id="GO:0008270">
    <property type="term" value="F:zinc ion binding"/>
    <property type="evidence" value="ECO:0007669"/>
    <property type="project" value="UniProtKB-KW"/>
</dbReference>
<accession>A0A7R8WLX9</accession>
<evidence type="ECO:0000256" key="1">
    <source>
        <dbReference type="ARBA" id="ARBA00022723"/>
    </source>
</evidence>
<keyword evidence="3" id="KW-0862">Zinc</keyword>
<evidence type="ECO:0000256" key="2">
    <source>
        <dbReference type="ARBA" id="ARBA00022771"/>
    </source>
</evidence>
<dbReference type="PANTHER" id="PTHR13513:SF9">
    <property type="entry name" value="E3 UBIQUITIN-PROTEIN LIGASE UBR7-RELATED"/>
    <property type="match status" value="1"/>
</dbReference>
<evidence type="ECO:0000256" key="3">
    <source>
        <dbReference type="ARBA" id="ARBA00022833"/>
    </source>
</evidence>
<protein>
    <submittedName>
        <fullName evidence="4">Uncharacterized protein</fullName>
    </submittedName>
</protein>
<dbReference type="SMART" id="SM00396">
    <property type="entry name" value="ZnF_UBR1"/>
    <property type="match status" value="1"/>
</dbReference>
<dbReference type="OrthoDB" id="10262564at2759"/>
<dbReference type="GO" id="GO:0061630">
    <property type="term" value="F:ubiquitin protein ligase activity"/>
    <property type="evidence" value="ECO:0007669"/>
    <property type="project" value="InterPro"/>
</dbReference>
<dbReference type="Pfam" id="PF02207">
    <property type="entry name" value="zf-UBR"/>
    <property type="match status" value="1"/>
</dbReference>
<dbReference type="SUPFAM" id="SSF57903">
    <property type="entry name" value="FYVE/PHD zinc finger"/>
    <property type="match status" value="1"/>
</dbReference>
<dbReference type="Gene3D" id="3.30.40.10">
    <property type="entry name" value="Zinc/RING finger domain, C3HC4 (zinc finger)"/>
    <property type="match status" value="1"/>
</dbReference>
<gene>
    <name evidence="4" type="ORF">CTOB1V02_LOCUS11179</name>
</gene>
<dbReference type="InterPro" id="IPR013083">
    <property type="entry name" value="Znf_RING/FYVE/PHD"/>
</dbReference>
<name>A0A7R8WLX9_9CRUS</name>
<organism evidence="4">
    <name type="scientific">Cyprideis torosa</name>
    <dbReference type="NCBI Taxonomy" id="163714"/>
    <lineage>
        <taxon>Eukaryota</taxon>
        <taxon>Metazoa</taxon>
        <taxon>Ecdysozoa</taxon>
        <taxon>Arthropoda</taxon>
        <taxon>Crustacea</taxon>
        <taxon>Oligostraca</taxon>
        <taxon>Ostracoda</taxon>
        <taxon>Podocopa</taxon>
        <taxon>Podocopida</taxon>
        <taxon>Cytherocopina</taxon>
        <taxon>Cytheroidea</taxon>
        <taxon>Cytherideidae</taxon>
        <taxon>Cyprideis</taxon>
    </lineage>
</organism>
<sequence>MSFGCATCPSGGSHDLQGYMPRQPLYSCETCGTADPAAICLACSLHCHADHSMIELYTKRRVRCDCGNNKFGARLCKLEPKKDATNEKNVYNQNYKGLYCTCHRPYPDLEGEDDNPDEMIQCVVCEDWFHSKEICPKTLRTVR</sequence>
<proteinExistence type="predicted"/>
<dbReference type="PROSITE" id="PS51157">
    <property type="entry name" value="ZF_UBR"/>
    <property type="match status" value="1"/>
</dbReference>
<dbReference type="InterPro" id="IPR011011">
    <property type="entry name" value="Znf_FYVE_PHD"/>
</dbReference>
<dbReference type="InterPro" id="IPR047506">
    <property type="entry name" value="UBR7-like_UBR-box"/>
</dbReference>
<dbReference type="PANTHER" id="PTHR13513">
    <property type="entry name" value="E3 UBIQUITIN-PROTEIN LIGASE UBR7"/>
    <property type="match status" value="1"/>
</dbReference>
<dbReference type="AlphaFoldDB" id="A0A7R8WLX9"/>
<reference evidence="4" key="1">
    <citation type="submission" date="2020-11" db="EMBL/GenBank/DDBJ databases">
        <authorList>
            <person name="Tran Van P."/>
        </authorList>
    </citation>
    <scope>NUCLEOTIDE SEQUENCE</scope>
</reference>
<dbReference type="GO" id="GO:0005737">
    <property type="term" value="C:cytoplasm"/>
    <property type="evidence" value="ECO:0007669"/>
    <property type="project" value="TreeGrafter"/>
</dbReference>
<dbReference type="CDD" id="cd19677">
    <property type="entry name" value="UBR-box_UBR7"/>
    <property type="match status" value="1"/>
</dbReference>
<dbReference type="InterPro" id="IPR003126">
    <property type="entry name" value="Znf_UBR"/>
</dbReference>
<dbReference type="EMBL" id="OB666126">
    <property type="protein sequence ID" value="CAD7233357.1"/>
    <property type="molecule type" value="Genomic_DNA"/>
</dbReference>
<dbReference type="InterPro" id="IPR040204">
    <property type="entry name" value="UBR7"/>
</dbReference>
<keyword evidence="1" id="KW-0479">Metal-binding</keyword>
<keyword evidence="2" id="KW-0863">Zinc-finger</keyword>
<evidence type="ECO:0000313" key="4">
    <source>
        <dbReference type="EMBL" id="CAD7233357.1"/>
    </source>
</evidence>